<evidence type="ECO:0000313" key="4">
    <source>
        <dbReference type="Proteomes" id="UP000694501"/>
    </source>
</evidence>
<evidence type="ECO:0000259" key="2">
    <source>
        <dbReference type="Pfam" id="PF21311"/>
    </source>
</evidence>
<dbReference type="Proteomes" id="UP000694501">
    <property type="component" value="Unassembled WGS sequence"/>
</dbReference>
<reference evidence="3" key="1">
    <citation type="submission" date="2021-06" db="EMBL/GenBank/DDBJ databases">
        <title>Sequencing of actinobacteria type strains.</title>
        <authorList>
            <person name="Nguyen G.-S."/>
            <person name="Wentzel A."/>
        </authorList>
    </citation>
    <scope>NUCLEOTIDE SEQUENCE</scope>
    <source>
        <strain evidence="3">P38-E01</strain>
    </source>
</reference>
<dbReference type="InterPro" id="IPR048799">
    <property type="entry name" value="P68_RBP_TagC-like_beta-prop"/>
</dbReference>
<dbReference type="InterPro" id="IPR006311">
    <property type="entry name" value="TAT_signal"/>
</dbReference>
<proteinExistence type="predicted"/>
<name>A0A949JCM8_9ACTN</name>
<dbReference type="SUPFAM" id="SSF75011">
    <property type="entry name" value="3-carboxy-cis,cis-mucoante lactonizing enzyme"/>
    <property type="match status" value="1"/>
</dbReference>
<dbReference type="AlphaFoldDB" id="A0A949JCM8"/>
<evidence type="ECO:0000313" key="3">
    <source>
        <dbReference type="EMBL" id="MBU7597608.1"/>
    </source>
</evidence>
<accession>A0A949JCM8</accession>
<dbReference type="RefSeq" id="WP_211042614.1">
    <property type="nucleotide sequence ID" value="NZ_JAELVF020000001.1"/>
</dbReference>
<dbReference type="EMBL" id="JAELVF020000001">
    <property type="protein sequence ID" value="MBU7597608.1"/>
    <property type="molecule type" value="Genomic_DNA"/>
</dbReference>
<gene>
    <name evidence="3" type="ORF">JGS22_008225</name>
</gene>
<organism evidence="3 4">
    <name type="scientific">Streptomyces tardus</name>
    <dbReference type="NCBI Taxonomy" id="2780544"/>
    <lineage>
        <taxon>Bacteria</taxon>
        <taxon>Bacillati</taxon>
        <taxon>Actinomycetota</taxon>
        <taxon>Actinomycetes</taxon>
        <taxon>Kitasatosporales</taxon>
        <taxon>Streptomycetaceae</taxon>
        <taxon>Streptomyces</taxon>
    </lineage>
</organism>
<comment type="caution">
    <text evidence="3">The sequence shown here is derived from an EMBL/GenBank/DDBJ whole genome shotgun (WGS) entry which is preliminary data.</text>
</comment>
<protein>
    <submittedName>
        <fullName evidence="3">Teichoic acid biosynthesis protein C</fullName>
    </submittedName>
</protein>
<feature type="domain" description="P68 RBP/TagC-like beta-propeller" evidence="2">
    <location>
        <begin position="84"/>
        <end position="337"/>
    </location>
</feature>
<feature type="region of interest" description="Disordered" evidence="1">
    <location>
        <begin position="43"/>
        <end position="66"/>
    </location>
</feature>
<keyword evidence="4" id="KW-1185">Reference proteome</keyword>
<dbReference type="PROSITE" id="PS51318">
    <property type="entry name" value="TAT"/>
    <property type="match status" value="1"/>
</dbReference>
<evidence type="ECO:0000256" key="1">
    <source>
        <dbReference type="SAM" id="MobiDB-lite"/>
    </source>
</evidence>
<dbReference type="Pfam" id="PF21311">
    <property type="entry name" value="Phage_RBD_prop"/>
    <property type="match status" value="1"/>
</dbReference>
<sequence>MTEQIGSGEARSRRNALRLAGGAVLAGVAGSAWSVSRARADQAPAADGARAEAVRAEVPASPRFDLTKPSPDIYRHKQLHCTTVQQSISFDTVNHRLYVVQRRDGTDSALGHLCVTRLSPTGTRTGHMHLNGFGHGVAFAAQGVGSETYLWTEVEANGNGYGRRLARFKFTDGKTLSSGSAELTKLTPVSSASEHTCSIDPVSGRLAVRYHRSGAKHLALYDLAAAQQGNFAEPLADLPQPSVPGTMQGYAVYGRYAYFMVGNAYSGSNPAPGNTYLTTVDLNTGKKVQGPTLTKAGGTLVFREPEGLAIQRTSGGQVRLVMGFASGSAGDRRSNLFHKHELV</sequence>